<dbReference type="PANTHER" id="PTHR43236:SF1">
    <property type="entry name" value="BLL7220 PROTEIN"/>
    <property type="match status" value="1"/>
</dbReference>
<evidence type="ECO:0000256" key="1">
    <source>
        <dbReference type="ARBA" id="ARBA00007227"/>
    </source>
</evidence>
<dbReference type="Pfam" id="PF06114">
    <property type="entry name" value="Peptidase_M78"/>
    <property type="match status" value="1"/>
</dbReference>
<dbReference type="InterPro" id="IPR052345">
    <property type="entry name" value="Rad_response_metalloprotease"/>
</dbReference>
<dbReference type="InterPro" id="IPR010982">
    <property type="entry name" value="Lambda_DNA-bd_dom_sf"/>
</dbReference>
<dbReference type="SMART" id="SM00530">
    <property type="entry name" value="HTH_XRE"/>
    <property type="match status" value="1"/>
</dbReference>
<dbReference type="SUPFAM" id="SSF47413">
    <property type="entry name" value="lambda repressor-like DNA-binding domains"/>
    <property type="match status" value="1"/>
</dbReference>
<dbReference type="Gene3D" id="1.10.260.40">
    <property type="entry name" value="lambda repressor-like DNA-binding domains"/>
    <property type="match status" value="1"/>
</dbReference>
<dbReference type="GO" id="GO:0003677">
    <property type="term" value="F:DNA binding"/>
    <property type="evidence" value="ECO:0007669"/>
    <property type="project" value="InterPro"/>
</dbReference>
<dbReference type="PANTHER" id="PTHR43236">
    <property type="entry name" value="ANTITOXIN HIGA1"/>
    <property type="match status" value="1"/>
</dbReference>
<evidence type="ECO:0000313" key="4">
    <source>
        <dbReference type="Proteomes" id="UP000199648"/>
    </source>
</evidence>
<dbReference type="EMBL" id="FMWD01000009">
    <property type="protein sequence ID" value="SCZ64850.1"/>
    <property type="molecule type" value="Genomic_DNA"/>
</dbReference>
<dbReference type="Gene3D" id="1.10.10.2910">
    <property type="match status" value="1"/>
</dbReference>
<sequence length="389" mass="43042">MKRGVIGFRPERLSQALDVRGLSQVQLAAIAGVSAGSISKWRSGQQEPTTDGLSKLARAVNVQPDWFLRPLIESDASARLFRSNASALKSARSLLSARHTWAKELAAQLSEFVEYPNVVFPQRDFRTPLEITDEEIEVASSECRKLWKLGLGPVPDVVLAIENAGGIVVRELTGVARIEGLSSWCSLNERPFVYLNAEKANGFRSRFDAAHELGHIVLHRNISPPVAQANHKEMERQAHYFAGAFLMPAESFSAEIPPMPSLDTLLALKPRWKVSVAAMQMRLGALKLIDEREQLNLWKRKSARFGGKSEPLDDQLVPEQPRLLRRAIGLIIESGIVPRESLPERFGLSAGDVENLAGLPEGYFEPMNSRVIDLDVVRLRRSSSSGNIG</sequence>
<comment type="similarity">
    <text evidence="1">Belongs to the short-chain fatty acyl-CoA assimilation regulator (ScfR) family.</text>
</comment>
<accession>A0A1G5QTH4</accession>
<protein>
    <submittedName>
        <fullName evidence="3">Zn-dependent peptidase ImmA, M78 family</fullName>
    </submittedName>
</protein>
<organism evidence="3 4">
    <name type="scientific">Thiohalomonas denitrificans</name>
    <dbReference type="NCBI Taxonomy" id="415747"/>
    <lineage>
        <taxon>Bacteria</taxon>
        <taxon>Pseudomonadati</taxon>
        <taxon>Pseudomonadota</taxon>
        <taxon>Gammaproteobacteria</taxon>
        <taxon>Thiohalomonadales</taxon>
        <taxon>Thiohalomonadaceae</taxon>
        <taxon>Thiohalomonas</taxon>
    </lineage>
</organism>
<keyword evidence="4" id="KW-1185">Reference proteome</keyword>
<gene>
    <name evidence="3" type="ORF">SAMN03097708_02715</name>
</gene>
<dbReference type="Proteomes" id="UP000199648">
    <property type="component" value="Unassembled WGS sequence"/>
</dbReference>
<dbReference type="InterPro" id="IPR010359">
    <property type="entry name" value="IrrE_HExxH"/>
</dbReference>
<evidence type="ECO:0000313" key="3">
    <source>
        <dbReference type="EMBL" id="SCZ64850.1"/>
    </source>
</evidence>
<dbReference type="STRING" id="415747.SAMN03097708_02715"/>
<evidence type="ECO:0000259" key="2">
    <source>
        <dbReference type="PROSITE" id="PS50943"/>
    </source>
</evidence>
<proteinExistence type="inferred from homology"/>
<dbReference type="CDD" id="cd00093">
    <property type="entry name" value="HTH_XRE"/>
    <property type="match status" value="1"/>
</dbReference>
<dbReference type="RefSeq" id="WP_092998242.1">
    <property type="nucleotide sequence ID" value="NZ_FMWD01000009.1"/>
</dbReference>
<dbReference type="OrthoDB" id="9794834at2"/>
<feature type="domain" description="HTH cro/C1-type" evidence="2">
    <location>
        <begin position="13"/>
        <end position="67"/>
    </location>
</feature>
<name>A0A1G5QTH4_9GAMM</name>
<dbReference type="Pfam" id="PF01381">
    <property type="entry name" value="HTH_3"/>
    <property type="match status" value="1"/>
</dbReference>
<reference evidence="3 4" key="1">
    <citation type="submission" date="2016-10" db="EMBL/GenBank/DDBJ databases">
        <authorList>
            <person name="de Groot N.N."/>
        </authorList>
    </citation>
    <scope>NUCLEOTIDE SEQUENCE [LARGE SCALE GENOMIC DNA]</scope>
    <source>
        <strain evidence="3 4">HLD2</strain>
    </source>
</reference>
<dbReference type="PROSITE" id="PS50943">
    <property type="entry name" value="HTH_CROC1"/>
    <property type="match status" value="1"/>
</dbReference>
<dbReference type="InterPro" id="IPR001387">
    <property type="entry name" value="Cro/C1-type_HTH"/>
</dbReference>
<dbReference type="AlphaFoldDB" id="A0A1G5QTH4"/>